<keyword evidence="5" id="KW-0143">Chaperone</keyword>
<keyword evidence="4" id="KW-0574">Periplasm</keyword>
<evidence type="ECO:0000256" key="3">
    <source>
        <dbReference type="ARBA" id="ARBA00022729"/>
    </source>
</evidence>
<dbReference type="InterPro" id="IPR036316">
    <property type="entry name" value="Pili_assmbl_chap_C_dom_sf"/>
</dbReference>
<evidence type="ECO:0000313" key="10">
    <source>
        <dbReference type="Proteomes" id="UP000048841"/>
    </source>
</evidence>
<dbReference type="GO" id="GO:0030288">
    <property type="term" value="C:outer membrane-bounded periplasmic space"/>
    <property type="evidence" value="ECO:0007669"/>
    <property type="project" value="InterPro"/>
</dbReference>
<dbReference type="GO" id="GO:0071555">
    <property type="term" value="P:cell wall organization"/>
    <property type="evidence" value="ECO:0007669"/>
    <property type="project" value="InterPro"/>
</dbReference>
<dbReference type="InterPro" id="IPR008962">
    <property type="entry name" value="PapD-like_sf"/>
</dbReference>
<evidence type="ECO:0000256" key="1">
    <source>
        <dbReference type="ARBA" id="ARBA00004418"/>
    </source>
</evidence>
<dbReference type="PATRIC" id="fig|630.129.peg.1605"/>
<dbReference type="PANTHER" id="PTHR30251">
    <property type="entry name" value="PILUS ASSEMBLY CHAPERONE"/>
    <property type="match status" value="1"/>
</dbReference>
<evidence type="ECO:0000256" key="5">
    <source>
        <dbReference type="ARBA" id="ARBA00023186"/>
    </source>
</evidence>
<comment type="subcellular location">
    <subcellularLocation>
        <location evidence="1">Periplasm</location>
    </subcellularLocation>
</comment>
<proteinExistence type="inferred from homology"/>
<sequence length="244" mass="27155">MTLTAHNIIACTLLLLSGVPLWTQASVVMTGTRIIYPEGTREKVLQLSNKDDHPNLVQLWMDDGNNQSSPSKSDVPFTLTPQIFRMEAKSGQVVRLSYIERNLPKDRESVFYLNFLQIPALKKADTQPENKLVLIVNNRLKVFYRPAALKENVDTLGAKVHVTLESSNGDKIKIHNPTAYYISLRDAKLVSDGKTISFATSEMFAPNSTTDLALPAGVKAKKGELLTLNVVNDYGTNIPCDYYL</sequence>
<dbReference type="InterPro" id="IPR050643">
    <property type="entry name" value="Periplasmic_pilus_chap"/>
</dbReference>
<dbReference type="SUPFAM" id="SSF49584">
    <property type="entry name" value="Periplasmic chaperone C-domain"/>
    <property type="match status" value="1"/>
</dbReference>
<feature type="domain" description="Pili assembly chaperone N-terminal" evidence="6">
    <location>
        <begin position="26"/>
        <end position="149"/>
    </location>
</feature>
<dbReference type="InterPro" id="IPR016148">
    <property type="entry name" value="Pili_assmbl_chaperone_C"/>
</dbReference>
<dbReference type="Proteomes" id="UP000595309">
    <property type="component" value="Chromosome"/>
</dbReference>
<keyword evidence="3" id="KW-0732">Signal</keyword>
<reference evidence="9 11" key="2">
    <citation type="submission" date="2021-01" db="EMBL/GenBank/DDBJ databases">
        <title>FDA dAtabase for Regulatory Grade micrObial Sequences (FDA-ARGOS): Supporting development and validation of Infectious Disease Dx tests.</title>
        <authorList>
            <person name="Blissenbach B."/>
            <person name="Krut O."/>
            <person name="Tallon L."/>
            <person name="Sadzewicz L."/>
            <person name="Zhao X."/>
            <person name="Boylan J."/>
            <person name="Ott S."/>
            <person name="Bowen H."/>
            <person name="Vavikolanu K."/>
            <person name="Mehta A."/>
            <person name="Aluvathingal J."/>
            <person name="Nadendla S."/>
            <person name="Yan Y."/>
            <person name="Sichtig H."/>
        </authorList>
    </citation>
    <scope>NUCLEOTIDE SEQUENCE [LARGE SCALE GENOMIC DNA]</scope>
    <source>
        <strain evidence="9 11">FDAARGOS_1082</strain>
    </source>
</reference>
<dbReference type="AlphaFoldDB" id="A0A0E1NJ14"/>
<evidence type="ECO:0000313" key="8">
    <source>
        <dbReference type="EMBL" id="CFQ68823.1"/>
    </source>
</evidence>
<evidence type="ECO:0000259" key="6">
    <source>
        <dbReference type="Pfam" id="PF00345"/>
    </source>
</evidence>
<protein>
    <submittedName>
        <fullName evidence="9">Molecular chaperone</fullName>
    </submittedName>
    <submittedName>
        <fullName evidence="8">Pili assembly chaperone</fullName>
    </submittedName>
</protein>
<name>A0A0E1NJ14_YEREN</name>
<comment type="similarity">
    <text evidence="2">Belongs to the periplasmic pilus chaperone family.</text>
</comment>
<dbReference type="InterPro" id="IPR001829">
    <property type="entry name" value="Pili_assmbl_chaperone_bac"/>
</dbReference>
<evidence type="ECO:0000313" key="9">
    <source>
        <dbReference type="EMBL" id="QQU46436.1"/>
    </source>
</evidence>
<dbReference type="GeneID" id="31409571"/>
<dbReference type="Proteomes" id="UP000048841">
    <property type="component" value="Unassembled WGS sequence"/>
</dbReference>
<feature type="domain" description="Pili assembly chaperone C-terminal" evidence="7">
    <location>
        <begin position="174"/>
        <end position="237"/>
    </location>
</feature>
<reference evidence="8 10" key="1">
    <citation type="submission" date="2015-03" db="EMBL/GenBank/DDBJ databases">
        <authorList>
            <person name="Murphy D."/>
        </authorList>
    </citation>
    <scope>NUCLEOTIDE SEQUENCE [LARGE SCALE GENOMIC DNA]</scope>
    <source>
        <strain evidence="8 10">IP26249</strain>
    </source>
</reference>
<evidence type="ECO:0000259" key="7">
    <source>
        <dbReference type="Pfam" id="PF02753"/>
    </source>
</evidence>
<gene>
    <name evidence="8" type="primary">focC_3</name>
    <name evidence="8" type="ORF">ERS137941_03063</name>
    <name evidence="9" type="ORF">I6I39_16060</name>
</gene>
<evidence type="ECO:0000256" key="2">
    <source>
        <dbReference type="ARBA" id="ARBA00007399"/>
    </source>
</evidence>
<organism evidence="8 10">
    <name type="scientific">Yersinia enterocolitica</name>
    <dbReference type="NCBI Taxonomy" id="630"/>
    <lineage>
        <taxon>Bacteria</taxon>
        <taxon>Pseudomonadati</taxon>
        <taxon>Pseudomonadota</taxon>
        <taxon>Gammaproteobacteria</taxon>
        <taxon>Enterobacterales</taxon>
        <taxon>Yersiniaceae</taxon>
        <taxon>Yersinia</taxon>
    </lineage>
</organism>
<dbReference type="KEGG" id="yet:CH48_3249"/>
<dbReference type="InterPro" id="IPR013783">
    <property type="entry name" value="Ig-like_fold"/>
</dbReference>
<dbReference type="Gene3D" id="2.60.40.10">
    <property type="entry name" value="Immunoglobulins"/>
    <property type="match status" value="2"/>
</dbReference>
<dbReference type="OMA" id="TISARHN"/>
<evidence type="ECO:0000256" key="4">
    <source>
        <dbReference type="ARBA" id="ARBA00022764"/>
    </source>
</evidence>
<evidence type="ECO:0000313" key="11">
    <source>
        <dbReference type="Proteomes" id="UP000595309"/>
    </source>
</evidence>
<dbReference type="PANTHER" id="PTHR30251:SF25">
    <property type="entry name" value="FIMBRIAE CHAPARONE"/>
    <property type="match status" value="1"/>
</dbReference>
<dbReference type="EMBL" id="CGBR01000024">
    <property type="protein sequence ID" value="CFQ68823.1"/>
    <property type="molecule type" value="Genomic_DNA"/>
</dbReference>
<dbReference type="InterPro" id="IPR016147">
    <property type="entry name" value="Pili_assmbl_chaperone_N"/>
</dbReference>
<dbReference type="EMBL" id="CP068146">
    <property type="protein sequence ID" value="QQU46436.1"/>
    <property type="molecule type" value="Genomic_DNA"/>
</dbReference>
<dbReference type="Pfam" id="PF02753">
    <property type="entry name" value="PapD_C"/>
    <property type="match status" value="1"/>
</dbReference>
<dbReference type="PRINTS" id="PR00969">
    <property type="entry name" value="CHAPERONPILI"/>
</dbReference>
<dbReference type="RefSeq" id="WP_005164578.1">
    <property type="nucleotide sequence ID" value="NZ_CGBC01000003.1"/>
</dbReference>
<dbReference type="SUPFAM" id="SSF49354">
    <property type="entry name" value="PapD-like"/>
    <property type="match status" value="1"/>
</dbReference>
<dbReference type="Pfam" id="PF00345">
    <property type="entry name" value="PapD_N"/>
    <property type="match status" value="1"/>
</dbReference>
<accession>A0A0E1NJ14</accession>